<dbReference type="EMBL" id="JAAWWB010000015">
    <property type="protein sequence ID" value="KAG6765018.1"/>
    <property type="molecule type" value="Genomic_DNA"/>
</dbReference>
<feature type="compositionally biased region" description="Low complexity" evidence="2">
    <location>
        <begin position="44"/>
        <end position="58"/>
    </location>
</feature>
<accession>A0A8X7ZEK9</accession>
<feature type="region of interest" description="Disordered" evidence="2">
    <location>
        <begin position="1"/>
        <end position="58"/>
    </location>
</feature>
<dbReference type="OrthoDB" id="660305at2759"/>
<proteinExistence type="predicted"/>
<dbReference type="PANTHER" id="PTHR34466:SF3">
    <property type="entry name" value="OS11G0129800 PROTEIN"/>
    <property type="match status" value="1"/>
</dbReference>
<reference evidence="3" key="1">
    <citation type="journal article" date="2020" name="bioRxiv">
        <title>Hybrid origin of Populus tomentosa Carr. identified through genome sequencing and phylogenomic analysis.</title>
        <authorList>
            <person name="An X."/>
            <person name="Gao K."/>
            <person name="Chen Z."/>
            <person name="Li J."/>
            <person name="Yang X."/>
            <person name="Yang X."/>
            <person name="Zhou J."/>
            <person name="Guo T."/>
            <person name="Zhao T."/>
            <person name="Huang S."/>
            <person name="Miao D."/>
            <person name="Khan W.U."/>
            <person name="Rao P."/>
            <person name="Ye M."/>
            <person name="Lei B."/>
            <person name="Liao W."/>
            <person name="Wang J."/>
            <person name="Ji L."/>
            <person name="Li Y."/>
            <person name="Guo B."/>
            <person name="Mustafa N.S."/>
            <person name="Li S."/>
            <person name="Yun Q."/>
            <person name="Keller S.R."/>
            <person name="Mao J."/>
            <person name="Zhang R."/>
            <person name="Strauss S.H."/>
        </authorList>
    </citation>
    <scope>NUCLEOTIDE SEQUENCE</scope>
    <source>
        <strain evidence="3">GM15</strain>
        <tissue evidence="3">Leaf</tissue>
    </source>
</reference>
<dbReference type="AlphaFoldDB" id="A0A8X7ZEK9"/>
<protein>
    <submittedName>
        <fullName evidence="3">Uncharacterized protein</fullName>
    </submittedName>
</protein>
<name>A0A8X7ZEK9_POPTO</name>
<gene>
    <name evidence="3" type="ORF">POTOM_029032</name>
</gene>
<evidence type="ECO:0000313" key="3">
    <source>
        <dbReference type="EMBL" id="KAG6765018.1"/>
    </source>
</evidence>
<evidence type="ECO:0000256" key="1">
    <source>
        <dbReference type="SAM" id="Coils"/>
    </source>
</evidence>
<feature type="compositionally biased region" description="Basic and acidic residues" evidence="2">
    <location>
        <begin position="89"/>
        <end position="104"/>
    </location>
</feature>
<sequence length="590" mass="64355">MAVAAFKSTSRRASTRSTATQDKETSTNQHALPTKTVPPRRSRSVSAVSRSYLVDTSTTRTAAEGTATGSTNLLIKRDNPLYWSNVSPPDKEVGEVVVDKEESKSAPTKPNVVGDGRRGRSVSRKADAGKNVSGIGRSLSRGPVSRGRSVSRPPGSRGHFVNSESDAEREGSSLTKYRNGSGGLSGVSNAGRNSDLARSYDCKFEKMRSFPMQSDGSASDLPSLPMRSWEDKGLGSSISEAEERTIKAVFEQMQSFQGDNLGDGTSSRIYETVRSEVRRAIADIQNDLESTIRRSNTTAIALANVNDIPPDLVNPSAVELVLDIRREYAKKLEQSQERARKLRADLAVEEHRGLELSRILKEVLPHPKMSNVQKPRAGRKSSIERSKVSKRLTDEAMAYFDECVSLSTFDSSDFSSPEDPPINLVGVGVGVGDCASFSQENSNTAANCYPNSFATSKQELVGTHSHGASVLSTTGSSQEPALEEVTLNSSETPHSRRLQFSFAQKPNDSIELQQDIRKYVKSFEKDTEKTAINSKILRSNHFDLDEYNLQASRQNFLFDTVFLNNRIQSGSVLLCDGGMGVSFSPFAAVI</sequence>
<keyword evidence="1" id="KW-0175">Coiled coil</keyword>
<evidence type="ECO:0000313" key="4">
    <source>
        <dbReference type="Proteomes" id="UP000886885"/>
    </source>
</evidence>
<feature type="compositionally biased region" description="Low complexity" evidence="2">
    <location>
        <begin position="136"/>
        <end position="158"/>
    </location>
</feature>
<comment type="caution">
    <text evidence="3">The sequence shown here is derived from an EMBL/GenBank/DDBJ whole genome shotgun (WGS) entry which is preliminary data.</text>
</comment>
<feature type="region of interest" description="Disordered" evidence="2">
    <location>
        <begin position="80"/>
        <end position="192"/>
    </location>
</feature>
<feature type="coiled-coil region" evidence="1">
    <location>
        <begin position="325"/>
        <end position="352"/>
    </location>
</feature>
<dbReference type="Proteomes" id="UP000886885">
    <property type="component" value="Chromosome 8A"/>
</dbReference>
<organism evidence="3 4">
    <name type="scientific">Populus tomentosa</name>
    <name type="common">Chinese white poplar</name>
    <dbReference type="NCBI Taxonomy" id="118781"/>
    <lineage>
        <taxon>Eukaryota</taxon>
        <taxon>Viridiplantae</taxon>
        <taxon>Streptophyta</taxon>
        <taxon>Embryophyta</taxon>
        <taxon>Tracheophyta</taxon>
        <taxon>Spermatophyta</taxon>
        <taxon>Magnoliopsida</taxon>
        <taxon>eudicotyledons</taxon>
        <taxon>Gunneridae</taxon>
        <taxon>Pentapetalae</taxon>
        <taxon>rosids</taxon>
        <taxon>fabids</taxon>
        <taxon>Malpighiales</taxon>
        <taxon>Salicaceae</taxon>
        <taxon>Saliceae</taxon>
        <taxon>Populus</taxon>
    </lineage>
</organism>
<feature type="region of interest" description="Disordered" evidence="2">
    <location>
        <begin position="211"/>
        <end position="233"/>
    </location>
</feature>
<keyword evidence="4" id="KW-1185">Reference proteome</keyword>
<evidence type="ECO:0000256" key="2">
    <source>
        <dbReference type="SAM" id="MobiDB-lite"/>
    </source>
</evidence>
<dbReference type="PANTHER" id="PTHR34466">
    <property type="entry name" value="OS11G0129800 PROTEIN"/>
    <property type="match status" value="1"/>
</dbReference>